<accession>A0ABR1G2X7</accession>
<keyword evidence="8" id="KW-0862">Zinc</keyword>
<dbReference type="InterPro" id="IPR013083">
    <property type="entry name" value="Znf_RING/FYVE/PHD"/>
</dbReference>
<dbReference type="EC" id="2.7.11.1" evidence="1"/>
<evidence type="ECO:0000256" key="4">
    <source>
        <dbReference type="ARBA" id="ARBA00022723"/>
    </source>
</evidence>
<dbReference type="Gene3D" id="3.30.200.20">
    <property type="entry name" value="Phosphorylase Kinase, domain 1"/>
    <property type="match status" value="1"/>
</dbReference>
<feature type="region of interest" description="Disordered" evidence="14">
    <location>
        <begin position="485"/>
        <end position="506"/>
    </location>
</feature>
<keyword evidence="2" id="KW-0723">Serine/threonine-protein kinase</keyword>
<dbReference type="InterPro" id="IPR017455">
    <property type="entry name" value="Znf_FYVE-rel"/>
</dbReference>
<dbReference type="PANTHER" id="PTHR24356:SF1">
    <property type="entry name" value="SERINE_THREONINE-PROTEIN KINASE GREATWALL"/>
    <property type="match status" value="1"/>
</dbReference>
<evidence type="ECO:0000256" key="3">
    <source>
        <dbReference type="ARBA" id="ARBA00022679"/>
    </source>
</evidence>
<dbReference type="SUPFAM" id="SSF56112">
    <property type="entry name" value="Protein kinase-like (PK-like)"/>
    <property type="match status" value="1"/>
</dbReference>
<feature type="binding site" evidence="13">
    <location>
        <position position="563"/>
    </location>
    <ligand>
        <name>ATP</name>
        <dbReference type="ChEBI" id="CHEBI:30616"/>
    </ligand>
</feature>
<evidence type="ECO:0000259" key="16">
    <source>
        <dbReference type="PROSITE" id="PS50178"/>
    </source>
</evidence>
<feature type="domain" description="FYVE-type" evidence="16">
    <location>
        <begin position="13"/>
        <end position="61"/>
    </location>
</feature>
<evidence type="ECO:0000256" key="1">
    <source>
        <dbReference type="ARBA" id="ARBA00012513"/>
    </source>
</evidence>
<dbReference type="InterPro" id="IPR011009">
    <property type="entry name" value="Kinase-like_dom_sf"/>
</dbReference>
<evidence type="ECO:0000256" key="9">
    <source>
        <dbReference type="ARBA" id="ARBA00022840"/>
    </source>
</evidence>
<dbReference type="InterPro" id="IPR011011">
    <property type="entry name" value="Znf_FYVE_PHD"/>
</dbReference>
<keyword evidence="7 17" id="KW-0418">Kinase</keyword>
<dbReference type="PROSITE" id="PS00107">
    <property type="entry name" value="PROTEIN_KINASE_ATP"/>
    <property type="match status" value="1"/>
</dbReference>
<dbReference type="Proteomes" id="UP001363151">
    <property type="component" value="Unassembled WGS sequence"/>
</dbReference>
<dbReference type="SMART" id="SM00064">
    <property type="entry name" value="FYVE"/>
    <property type="match status" value="1"/>
</dbReference>
<dbReference type="InterPro" id="IPR017441">
    <property type="entry name" value="Protein_kinase_ATP_BS"/>
</dbReference>
<feature type="region of interest" description="Disordered" evidence="14">
    <location>
        <begin position="799"/>
        <end position="822"/>
    </location>
</feature>
<keyword evidence="9 13" id="KW-0067">ATP-binding</keyword>
<evidence type="ECO:0000256" key="6">
    <source>
        <dbReference type="ARBA" id="ARBA00022771"/>
    </source>
</evidence>
<dbReference type="InterPro" id="IPR050236">
    <property type="entry name" value="Ser_Thr_kinase_AGC"/>
</dbReference>
<feature type="compositionally biased region" description="Basic and acidic residues" evidence="14">
    <location>
        <begin position="813"/>
        <end position="822"/>
    </location>
</feature>
<dbReference type="EMBL" id="JBBJCI010000141">
    <property type="protein sequence ID" value="KAK7242672.1"/>
    <property type="molecule type" value="Genomic_DNA"/>
</dbReference>
<dbReference type="Gene3D" id="1.10.510.10">
    <property type="entry name" value="Transferase(Phosphotransferase) domain 1"/>
    <property type="match status" value="1"/>
</dbReference>
<dbReference type="SMART" id="SM00220">
    <property type="entry name" value="S_TKc"/>
    <property type="match status" value="1"/>
</dbReference>
<organism evidence="17 18">
    <name type="scientific">Aureococcus anophagefferens</name>
    <name type="common">Harmful bloom alga</name>
    <dbReference type="NCBI Taxonomy" id="44056"/>
    <lineage>
        <taxon>Eukaryota</taxon>
        <taxon>Sar</taxon>
        <taxon>Stramenopiles</taxon>
        <taxon>Ochrophyta</taxon>
        <taxon>Pelagophyceae</taxon>
        <taxon>Pelagomonadales</taxon>
        <taxon>Pelagomonadaceae</taxon>
        <taxon>Aureococcus</taxon>
    </lineage>
</organism>
<evidence type="ECO:0000256" key="8">
    <source>
        <dbReference type="ARBA" id="ARBA00022833"/>
    </source>
</evidence>
<reference evidence="17 18" key="1">
    <citation type="submission" date="2024-03" db="EMBL/GenBank/DDBJ databases">
        <title>Aureococcus anophagefferens CCMP1851 and Kratosvirus quantuckense: Draft genome of a second virus-susceptible host strain in the model system.</title>
        <authorList>
            <person name="Chase E."/>
            <person name="Truchon A.R."/>
            <person name="Schepens W."/>
            <person name="Wilhelm S.W."/>
        </authorList>
    </citation>
    <scope>NUCLEOTIDE SEQUENCE [LARGE SCALE GENOMIC DNA]</scope>
    <source>
        <strain evidence="17 18">CCMP1851</strain>
    </source>
</reference>
<evidence type="ECO:0000313" key="17">
    <source>
        <dbReference type="EMBL" id="KAK7242672.1"/>
    </source>
</evidence>
<keyword evidence="4" id="KW-0479">Metal-binding</keyword>
<comment type="caution">
    <text evidence="17">The sequence shown here is derived from an EMBL/GenBank/DDBJ whole genome shotgun (WGS) entry which is preliminary data.</text>
</comment>
<dbReference type="InterPro" id="IPR000719">
    <property type="entry name" value="Prot_kinase_dom"/>
</dbReference>
<comment type="catalytic activity">
    <reaction evidence="10">
        <text>L-threonyl-[protein] + ATP = O-phospho-L-threonyl-[protein] + ADP + H(+)</text>
        <dbReference type="Rhea" id="RHEA:46608"/>
        <dbReference type="Rhea" id="RHEA-COMP:11060"/>
        <dbReference type="Rhea" id="RHEA-COMP:11605"/>
        <dbReference type="ChEBI" id="CHEBI:15378"/>
        <dbReference type="ChEBI" id="CHEBI:30013"/>
        <dbReference type="ChEBI" id="CHEBI:30616"/>
        <dbReference type="ChEBI" id="CHEBI:61977"/>
        <dbReference type="ChEBI" id="CHEBI:456216"/>
        <dbReference type="EC" id="2.7.11.1"/>
    </reaction>
</comment>
<evidence type="ECO:0000256" key="14">
    <source>
        <dbReference type="SAM" id="MobiDB-lite"/>
    </source>
</evidence>
<evidence type="ECO:0000256" key="13">
    <source>
        <dbReference type="PROSITE-ProRule" id="PRU10141"/>
    </source>
</evidence>
<dbReference type="Gene3D" id="3.30.40.10">
    <property type="entry name" value="Zinc/RING finger domain, C3HC4 (zinc finger)"/>
    <property type="match status" value="1"/>
</dbReference>
<evidence type="ECO:0000256" key="12">
    <source>
        <dbReference type="PROSITE-ProRule" id="PRU00091"/>
    </source>
</evidence>
<feature type="domain" description="Protein kinase" evidence="15">
    <location>
        <begin position="530"/>
        <end position="790"/>
    </location>
</feature>
<dbReference type="InterPro" id="IPR008271">
    <property type="entry name" value="Ser/Thr_kinase_AS"/>
</dbReference>
<keyword evidence="3" id="KW-0808">Transferase</keyword>
<evidence type="ECO:0000259" key="15">
    <source>
        <dbReference type="PROSITE" id="PS50011"/>
    </source>
</evidence>
<dbReference type="Pfam" id="PF00069">
    <property type="entry name" value="Pkinase"/>
    <property type="match status" value="1"/>
</dbReference>
<dbReference type="PROSITE" id="PS50011">
    <property type="entry name" value="PROTEIN_KINASE_DOM"/>
    <property type="match status" value="1"/>
</dbReference>
<evidence type="ECO:0000256" key="5">
    <source>
        <dbReference type="ARBA" id="ARBA00022741"/>
    </source>
</evidence>
<keyword evidence="5 13" id="KW-0547">Nucleotide-binding</keyword>
<keyword evidence="6 12" id="KW-0863">Zinc-finger</keyword>
<dbReference type="PANTHER" id="PTHR24356">
    <property type="entry name" value="SERINE/THREONINE-PROTEIN KINASE"/>
    <property type="match status" value="1"/>
</dbReference>
<evidence type="ECO:0000256" key="11">
    <source>
        <dbReference type="ARBA" id="ARBA00048679"/>
    </source>
</evidence>
<protein>
    <recommendedName>
        <fullName evidence="1">non-specific serine/threonine protein kinase</fullName>
        <ecNumber evidence="1">2.7.11.1</ecNumber>
    </recommendedName>
</protein>
<feature type="compositionally biased region" description="Basic and acidic residues" evidence="14">
    <location>
        <begin position="487"/>
        <end position="496"/>
    </location>
</feature>
<evidence type="ECO:0000256" key="7">
    <source>
        <dbReference type="ARBA" id="ARBA00022777"/>
    </source>
</evidence>
<evidence type="ECO:0000313" key="18">
    <source>
        <dbReference type="Proteomes" id="UP001363151"/>
    </source>
</evidence>
<dbReference type="PROSITE" id="PS00108">
    <property type="entry name" value="PROTEIN_KINASE_ST"/>
    <property type="match status" value="1"/>
</dbReference>
<comment type="catalytic activity">
    <reaction evidence="11">
        <text>L-seryl-[protein] + ATP = O-phospho-L-seryl-[protein] + ADP + H(+)</text>
        <dbReference type="Rhea" id="RHEA:17989"/>
        <dbReference type="Rhea" id="RHEA-COMP:9863"/>
        <dbReference type="Rhea" id="RHEA-COMP:11604"/>
        <dbReference type="ChEBI" id="CHEBI:15378"/>
        <dbReference type="ChEBI" id="CHEBI:29999"/>
        <dbReference type="ChEBI" id="CHEBI:30616"/>
        <dbReference type="ChEBI" id="CHEBI:83421"/>
        <dbReference type="ChEBI" id="CHEBI:456216"/>
        <dbReference type="EC" id="2.7.11.1"/>
    </reaction>
</comment>
<dbReference type="InterPro" id="IPR000306">
    <property type="entry name" value="Znf_FYVE"/>
</dbReference>
<gene>
    <name evidence="17" type="ORF">SO694_00016321</name>
</gene>
<evidence type="ECO:0000256" key="10">
    <source>
        <dbReference type="ARBA" id="ARBA00047899"/>
    </source>
</evidence>
<name>A0ABR1G2X7_AURAN</name>
<dbReference type="Pfam" id="PF01363">
    <property type="entry name" value="FYVE"/>
    <property type="match status" value="1"/>
</dbReference>
<evidence type="ECO:0000256" key="2">
    <source>
        <dbReference type="ARBA" id="ARBA00022527"/>
    </source>
</evidence>
<sequence length="840" mass="90032">MASSEEKAFWVPDEDTPSCQLCEVPFTLTRRRHHCRKCGSCVCGPCSRRKGGDGTRLCDECWSAGVESAHEQSAQAAWRESSEALRYRLRWTGSTVEATGAALLARVYALDGSSTTQAYDESTTARELARAAAAAFVGDDRSGAYGSLWTARRGDSLDALDFVDDDERVGDVLARFRVLGRARFAKLVVPVRPRHAALSVARPKRRDREKAADRHPALLKADAATRFAGRLAVERGGELDSGSPASRVRAPAEDLADGLHAARARYRGAAGELDRVRATLNDLAASTLLADLGDATDALALKFGEARDCGGDVQDACVRSGGGLTSLLRCSEGAEVDREAWRPGEGFGRGGDALTAAHAAAHAAAATAAAALAFSRAAADAAQVVDGALAKLAFPRGVLDGRGGGGDDDDDASVRSGDGDYVMFEVEDDGRPKRFAHLSPDRPDGDEERWPVTDAATALARGVMGPELALPSPPQLFCGREEDPDELLARRDEPRTPPRRSLTTEDDDEILVVAETRDVFGRDVPGLDRLSPGRRLGRGAFSTVTVASDRATGKTYALKAVAKAEALRRDAAPALARERDALRLVAGDPFCLALHATFQDANFVYFLTALCEHDLMDAFMERGALDHDAARLAVACVALALCHCHDRDVVHRDLKPENVFVDDAGLAVLGDFGLAATLPYGTGLRLKTLCGTAEFLAPELLPPQRGYDHGVDWWALGVVAFEASHGYSPFAHPPAETEASIRDAAAGKFRNKIQKSFRDGDYHHGDFVHKCLAPAADRTTKADALDHAYFAGLDVGALRRSEPPPGTRRPRPRRADPARTWHDGVVPCFTGDAAPFEDFS</sequence>
<keyword evidence="18" id="KW-1185">Reference proteome</keyword>
<dbReference type="GO" id="GO:0016301">
    <property type="term" value="F:kinase activity"/>
    <property type="evidence" value="ECO:0007669"/>
    <property type="project" value="UniProtKB-KW"/>
</dbReference>
<dbReference type="SUPFAM" id="SSF57903">
    <property type="entry name" value="FYVE/PHD zinc finger"/>
    <property type="match status" value="1"/>
</dbReference>
<dbReference type="PROSITE" id="PS50178">
    <property type="entry name" value="ZF_FYVE"/>
    <property type="match status" value="1"/>
</dbReference>
<proteinExistence type="predicted"/>